<feature type="region of interest" description="Disordered" evidence="1">
    <location>
        <begin position="82"/>
        <end position="130"/>
    </location>
</feature>
<evidence type="ECO:0000313" key="2">
    <source>
        <dbReference type="EMBL" id="WSB07814.1"/>
    </source>
</evidence>
<reference evidence="2 3" key="1">
    <citation type="submission" date="2022-10" db="EMBL/GenBank/DDBJ databases">
        <title>The complete genomes of actinobacterial strains from the NBC collection.</title>
        <authorList>
            <person name="Joergensen T.S."/>
            <person name="Alvarez Arevalo M."/>
            <person name="Sterndorff E.B."/>
            <person name="Faurdal D."/>
            <person name="Vuksanovic O."/>
            <person name="Mourched A.-S."/>
            <person name="Charusanti P."/>
            <person name="Shaw S."/>
            <person name="Blin K."/>
            <person name="Weber T."/>
        </authorList>
    </citation>
    <scope>NUCLEOTIDE SEQUENCE [LARGE SCALE GENOMIC DNA]</scope>
    <source>
        <strain evidence="2 3">NBC 01792</strain>
    </source>
</reference>
<evidence type="ECO:0000256" key="1">
    <source>
        <dbReference type="SAM" id="MobiDB-lite"/>
    </source>
</evidence>
<sequence>MRCADGDSTHDTTHPLHQLIARSRRGLAAAAIAALALTGCGSEQSGGGPLGEQTGSAVSTRSSPQPSPEQAAFRTLFDTFEKACPAPGTPARRPGGGKADTEGPGSIAPGETPPTDPIEPAPPTGPEAELNARDRCVSGHHEQRVIEALQTVAGPTPAKVRETLNGLGYTDDLIHSLKQDGETTRFYLDLRESGGRLCESGLAAGRSSDVTPCVAAATGPFKVTAENRP</sequence>
<keyword evidence="3" id="KW-1185">Reference proteome</keyword>
<gene>
    <name evidence="2" type="ORF">OG849_11380</name>
</gene>
<evidence type="ECO:0008006" key="4">
    <source>
        <dbReference type="Google" id="ProtNLM"/>
    </source>
</evidence>
<feature type="compositionally biased region" description="Low complexity" evidence="1">
    <location>
        <begin position="83"/>
        <end position="93"/>
    </location>
</feature>
<accession>A0ABZ1EUT3</accession>
<dbReference type="Proteomes" id="UP001356428">
    <property type="component" value="Chromosome"/>
</dbReference>
<name>A0ABZ1EUT3_9ACTN</name>
<feature type="region of interest" description="Disordered" evidence="1">
    <location>
        <begin position="43"/>
        <end position="70"/>
    </location>
</feature>
<dbReference type="RefSeq" id="WP_326705736.1">
    <property type="nucleotide sequence ID" value="NZ_CP109083.1"/>
</dbReference>
<proteinExistence type="predicted"/>
<feature type="compositionally biased region" description="Pro residues" evidence="1">
    <location>
        <begin position="111"/>
        <end position="125"/>
    </location>
</feature>
<protein>
    <recommendedName>
        <fullName evidence="4">Secreted protein</fullName>
    </recommendedName>
</protein>
<dbReference type="EMBL" id="CP109083">
    <property type="protein sequence ID" value="WSB07814.1"/>
    <property type="molecule type" value="Genomic_DNA"/>
</dbReference>
<organism evidence="2 3">
    <name type="scientific">Streptomyces cyaneofuscatus</name>
    <dbReference type="NCBI Taxonomy" id="66883"/>
    <lineage>
        <taxon>Bacteria</taxon>
        <taxon>Bacillati</taxon>
        <taxon>Actinomycetota</taxon>
        <taxon>Actinomycetes</taxon>
        <taxon>Kitasatosporales</taxon>
        <taxon>Streptomycetaceae</taxon>
        <taxon>Streptomyces</taxon>
    </lineage>
</organism>
<feature type="compositionally biased region" description="Polar residues" evidence="1">
    <location>
        <begin position="53"/>
        <end position="64"/>
    </location>
</feature>
<evidence type="ECO:0000313" key="3">
    <source>
        <dbReference type="Proteomes" id="UP001356428"/>
    </source>
</evidence>